<reference evidence="13 15" key="1">
    <citation type="journal article" date="2016" name="PLoS ONE">
        <title>Sequence Assembly of Yarrowia lipolytica Strain W29/CLIB89 Shows Transposable Element Diversity.</title>
        <authorList>
            <person name="Magnan C."/>
            <person name="Yu J."/>
            <person name="Chang I."/>
            <person name="Jahn E."/>
            <person name="Kanomata Y."/>
            <person name="Wu J."/>
            <person name="Zeller M."/>
            <person name="Oakes M."/>
            <person name="Baldi P."/>
            <person name="Sandmeyer S."/>
        </authorList>
    </citation>
    <scope>NUCLEOTIDE SEQUENCE [LARGE SCALE GENOMIC DNA]</scope>
    <source>
        <strain evidence="13">CLIB89</strain>
        <strain evidence="15">CLIB89(W29)</strain>
    </source>
</reference>
<feature type="domain" description="Peptidase M24" evidence="12">
    <location>
        <begin position="162"/>
        <end position="365"/>
    </location>
</feature>
<dbReference type="HAMAP" id="MF_03175">
    <property type="entry name" value="MetAP_2_euk"/>
    <property type="match status" value="1"/>
</dbReference>
<name>A0A1D8NDA0_YARLL</name>
<dbReference type="PANTHER" id="PTHR45777">
    <property type="entry name" value="METHIONINE AMINOPEPTIDASE 2"/>
    <property type="match status" value="1"/>
</dbReference>
<dbReference type="PROSITE" id="PS01202">
    <property type="entry name" value="MAP_2"/>
    <property type="match status" value="1"/>
</dbReference>
<dbReference type="EC" id="3.4.11.18" evidence="9"/>
<dbReference type="eggNOG" id="KOG2775">
    <property type="taxonomic scope" value="Eukaryota"/>
</dbReference>
<dbReference type="NCBIfam" id="TIGR00501">
    <property type="entry name" value="met_pdase_II"/>
    <property type="match status" value="1"/>
</dbReference>
<comment type="cofactor">
    <cofactor evidence="9">
        <name>Co(2+)</name>
        <dbReference type="ChEBI" id="CHEBI:48828"/>
    </cofactor>
    <cofactor evidence="9">
        <name>Zn(2+)</name>
        <dbReference type="ChEBI" id="CHEBI:29105"/>
    </cofactor>
    <cofactor evidence="9">
        <name>Mn(2+)</name>
        <dbReference type="ChEBI" id="CHEBI:29035"/>
    </cofactor>
    <cofactor evidence="9">
        <name>Fe(2+)</name>
        <dbReference type="ChEBI" id="CHEBI:29033"/>
    </cofactor>
    <text evidence="9">Binds 2 divalent metal cations per subunit. Has a high-affinity and a low affinity metal-binding site. The true nature of the physiological cofactor is under debate. The enzyme is active with cobalt, zinc, manganese or divalent iron ions. Most likely, methionine aminopeptidases function as mononuclear Fe(2+)-metalloproteases under physiological conditions, and the catalytically relevant metal-binding site has been assigned to the histidine-containing high-affinity site.</text>
</comment>
<evidence type="ECO:0000313" key="13">
    <source>
        <dbReference type="EMBL" id="AOW03609.1"/>
    </source>
</evidence>
<evidence type="ECO:0000313" key="15">
    <source>
        <dbReference type="Proteomes" id="UP000182444"/>
    </source>
</evidence>
<accession>A0A1D8NDA0</accession>
<dbReference type="GO" id="GO:0046872">
    <property type="term" value="F:metal ion binding"/>
    <property type="evidence" value="ECO:0007669"/>
    <property type="project" value="UniProtKB-UniRule"/>
</dbReference>
<feature type="binding site" evidence="9">
    <location>
        <position position="255"/>
    </location>
    <ligand>
        <name>a divalent metal cation</name>
        <dbReference type="ChEBI" id="CHEBI:60240"/>
        <label>2</label>
        <note>catalytic</note>
    </ligand>
</feature>
<dbReference type="RefSeq" id="XP_502433.1">
    <property type="nucleotide sequence ID" value="XM_502433.1"/>
</dbReference>
<dbReference type="InterPro" id="IPR036388">
    <property type="entry name" value="WH-like_DNA-bd_sf"/>
</dbReference>
<comment type="subcellular location">
    <subcellularLocation>
        <location evidence="9">Cytoplasm</location>
    </subcellularLocation>
</comment>
<evidence type="ECO:0000256" key="2">
    <source>
        <dbReference type="ARBA" id="ARBA00001936"/>
    </source>
</evidence>
<keyword evidence="5 9" id="KW-0963">Cytoplasm</keyword>
<dbReference type="InterPro" id="IPR036390">
    <property type="entry name" value="WH_DNA-bd_sf"/>
</dbReference>
<feature type="binding site" evidence="9">
    <location>
        <position position="255"/>
    </location>
    <ligand>
        <name>a divalent metal cation</name>
        <dbReference type="ChEBI" id="CHEBI:60240"/>
        <label>1</label>
    </ligand>
</feature>
<comment type="function">
    <text evidence="9 10">Cotranslationally removes the N-terminal methionine from nascent proteins. The N-terminal methionine is often cleaved when the second residue in the primary sequence is small and uncharged (Met-Ala-, Cys, Gly, Pro, Ser, Thr, or Val).</text>
</comment>
<dbReference type="GO" id="GO:0005737">
    <property type="term" value="C:cytoplasm"/>
    <property type="evidence" value="ECO:0007669"/>
    <property type="project" value="UniProtKB-SubCell"/>
</dbReference>
<dbReference type="InterPro" id="IPR050247">
    <property type="entry name" value="Met_Aminopeptidase_Type2"/>
</dbReference>
<dbReference type="Pfam" id="PF00557">
    <property type="entry name" value="Peptidase_M24"/>
    <property type="match status" value="1"/>
</dbReference>
<dbReference type="EMBL" id="CP017556">
    <property type="protein sequence ID" value="AOW03609.1"/>
    <property type="molecule type" value="Genomic_DNA"/>
</dbReference>
<sequence length="471" mass="52156">MAEAIEKVADKVADLVVDDKPAAVPESTSDHEDGDDNDDAVNEGEAVDGEKKKKKKKNKKKKKKGPAVQTEPPTVPIDRFFTSGIFPEGEICEHPHKTFKPKGTAVDPFADSEDEREAAEERAKDDAKHGSDDPLDFNRLRTTNEEKRYLDREQAAVHNEWRKGAEIHRVVRKYARDNIKAGMTMTSIAEMIEDSVRALSNEEDSLKGGQGFPTGVSLNHCAAHYTPNAGDKIVLKEDDVLKVDFGVHVNGKIIDSAFTHVQNDKWQGLLDAVKAATETGIREAGIDVRLGDIGEAIQETMESHEVEVDGKVYQVKSIRNLNGHNIAPYEIHGGKSVPIVKSADMTKMEEGETFAIETFGSTGRGYVVTDGECSHYAKNVGVGHVPLRVNKAKQLLATIDKNFGTLPFCRRYLDRLGEEKYLLALKNLVQSGVVQDYPPLVDQKGCQTAQYEHTIYLRPTCKEILSRGDDY</sequence>
<feature type="region of interest" description="Disordered" evidence="11">
    <location>
        <begin position="92"/>
        <end position="139"/>
    </location>
</feature>
<dbReference type="EMBL" id="KZ858955">
    <property type="protein sequence ID" value="RDW28174.1"/>
    <property type="molecule type" value="Genomic_DNA"/>
</dbReference>
<dbReference type="InterPro" id="IPR002468">
    <property type="entry name" value="Pept_M24A_MAP2"/>
</dbReference>
<reference evidence="14 16" key="2">
    <citation type="submission" date="2018-07" db="EMBL/GenBank/DDBJ databases">
        <title>Draft Genome Assemblies for Five Robust Yarrowia lipolytica Strains Exhibiting High Lipid Production and Pentose Sugar Utilization and Sugar Alcohol Secretion from Undetoxified Lignocellulosic Biomass Hydrolysates.</title>
        <authorList>
            <consortium name="DOE Joint Genome Institute"/>
            <person name="Walker C."/>
            <person name="Ryu S."/>
            <person name="Na H."/>
            <person name="Zane M."/>
            <person name="LaButti K."/>
            <person name="Lipzen A."/>
            <person name="Haridas S."/>
            <person name="Barry K."/>
            <person name="Grigoriev I.V."/>
            <person name="Quarterman J."/>
            <person name="Slininger P."/>
            <person name="Dien B."/>
            <person name="Trinh C.T."/>
        </authorList>
    </citation>
    <scope>NUCLEOTIDE SEQUENCE [LARGE SCALE GENOMIC DNA]</scope>
    <source>
        <strain evidence="14 16">YB392</strain>
    </source>
</reference>
<evidence type="ECO:0000256" key="6">
    <source>
        <dbReference type="ARBA" id="ARBA00022670"/>
    </source>
</evidence>
<evidence type="ECO:0000256" key="7">
    <source>
        <dbReference type="ARBA" id="ARBA00022723"/>
    </source>
</evidence>
<keyword evidence="6 9" id="KW-0645">Protease</keyword>
<evidence type="ECO:0000256" key="4">
    <source>
        <dbReference type="ARBA" id="ARBA00022438"/>
    </source>
</evidence>
<dbReference type="AlphaFoldDB" id="A0A1D8NDA0"/>
<dbReference type="SMR" id="A0A1D8NDA0"/>
<dbReference type="VEuPathDB" id="FungiDB:YALI0_D05159g"/>
<keyword evidence="4 9" id="KW-0031">Aminopeptidase</keyword>
<proteinExistence type="inferred from homology"/>
<dbReference type="Proteomes" id="UP000256601">
    <property type="component" value="Unassembled WGS sequence"/>
</dbReference>
<dbReference type="GO" id="GO:0006508">
    <property type="term" value="P:proteolysis"/>
    <property type="evidence" value="ECO:0007669"/>
    <property type="project" value="UniProtKB-KW"/>
</dbReference>
<evidence type="ECO:0000256" key="5">
    <source>
        <dbReference type="ARBA" id="ARBA00022490"/>
    </source>
</evidence>
<dbReference type="InterPro" id="IPR001714">
    <property type="entry name" value="Pept_M24_MAP"/>
</dbReference>
<evidence type="ECO:0000313" key="14">
    <source>
        <dbReference type="EMBL" id="RDW28174.1"/>
    </source>
</evidence>
<dbReference type="InterPro" id="IPR018349">
    <property type="entry name" value="Pept_M24A_MAP2_BS"/>
</dbReference>
<dbReference type="GeneID" id="2910974"/>
<feature type="binding site" evidence="9">
    <location>
        <position position="224"/>
    </location>
    <ligand>
        <name>substrate</name>
    </ligand>
</feature>
<evidence type="ECO:0000256" key="8">
    <source>
        <dbReference type="ARBA" id="ARBA00022801"/>
    </source>
</evidence>
<feature type="binding site" evidence="9">
    <location>
        <position position="452"/>
    </location>
    <ligand>
        <name>a divalent metal cation</name>
        <dbReference type="ChEBI" id="CHEBI:60240"/>
        <label>1</label>
    </ligand>
</feature>
<feature type="compositionally biased region" description="Basic residues" evidence="11">
    <location>
        <begin position="52"/>
        <end position="65"/>
    </location>
</feature>
<feature type="binding site" evidence="9">
    <location>
        <position position="324"/>
    </location>
    <ligand>
        <name>a divalent metal cation</name>
        <dbReference type="ChEBI" id="CHEBI:60240"/>
        <label>2</label>
        <note>catalytic</note>
    </ligand>
</feature>
<feature type="binding site" evidence="9">
    <location>
        <position position="332"/>
    </location>
    <ligand>
        <name>substrate</name>
    </ligand>
</feature>
<evidence type="ECO:0000313" key="16">
    <source>
        <dbReference type="Proteomes" id="UP000256601"/>
    </source>
</evidence>
<evidence type="ECO:0000256" key="3">
    <source>
        <dbReference type="ARBA" id="ARBA00001954"/>
    </source>
</evidence>
<dbReference type="Proteomes" id="UP000182444">
    <property type="component" value="Chromosome 1D"/>
</dbReference>
<comment type="catalytic activity">
    <reaction evidence="1 9 10">
        <text>Release of N-terminal amino acids, preferentially methionine, from peptides and arylamides.</text>
        <dbReference type="EC" id="3.4.11.18"/>
    </reaction>
</comment>
<dbReference type="InterPro" id="IPR000994">
    <property type="entry name" value="Pept_M24"/>
</dbReference>
<dbReference type="KEGG" id="yli:2910974"/>
<keyword evidence="7 9" id="KW-0479">Metal-binding</keyword>
<comment type="cofactor">
    <cofactor evidence="2">
        <name>Mn(2+)</name>
        <dbReference type="ChEBI" id="CHEBI:29035"/>
    </cofactor>
</comment>
<protein>
    <recommendedName>
        <fullName evidence="9">Methionine aminopeptidase 2</fullName>
        <shortName evidence="9">MAP 2</shortName>
        <shortName evidence="9">MetAP 2</shortName>
        <ecNumber evidence="9">3.4.11.18</ecNumber>
    </recommendedName>
    <alternativeName>
        <fullName evidence="9">Peptidase M</fullName>
    </alternativeName>
</protein>
<feature type="binding site" evidence="9">
    <location>
        <position position="452"/>
    </location>
    <ligand>
        <name>a divalent metal cation</name>
        <dbReference type="ChEBI" id="CHEBI:60240"/>
        <label>2</label>
        <note>catalytic</note>
    </ligand>
</feature>
<dbReference type="SUPFAM" id="SSF55920">
    <property type="entry name" value="Creatinase/aminopeptidase"/>
    <property type="match status" value="1"/>
</dbReference>
<dbReference type="OrthoDB" id="7848262at2759"/>
<evidence type="ECO:0000256" key="1">
    <source>
        <dbReference type="ARBA" id="ARBA00000294"/>
    </source>
</evidence>
<evidence type="ECO:0000256" key="9">
    <source>
        <dbReference type="HAMAP-Rule" id="MF_03175"/>
    </source>
</evidence>
<dbReference type="Gene3D" id="3.90.230.10">
    <property type="entry name" value="Creatinase/methionine aminopeptidase superfamily"/>
    <property type="match status" value="1"/>
</dbReference>
<dbReference type="OMA" id="PFAKRWL"/>
<keyword evidence="8 9" id="KW-0378">Hydrolase</keyword>
<evidence type="ECO:0000256" key="11">
    <source>
        <dbReference type="SAM" id="MobiDB-lite"/>
    </source>
</evidence>
<feature type="compositionally biased region" description="Acidic residues" evidence="11">
    <location>
        <begin position="32"/>
        <end position="47"/>
    </location>
</feature>
<dbReference type="GO" id="GO:0070006">
    <property type="term" value="F:metalloaminopeptidase activity"/>
    <property type="evidence" value="ECO:0007669"/>
    <property type="project" value="UniProtKB-UniRule"/>
</dbReference>
<organism evidence="13 15">
    <name type="scientific">Yarrowia lipolytica</name>
    <name type="common">Candida lipolytica</name>
    <dbReference type="NCBI Taxonomy" id="4952"/>
    <lineage>
        <taxon>Eukaryota</taxon>
        <taxon>Fungi</taxon>
        <taxon>Dikarya</taxon>
        <taxon>Ascomycota</taxon>
        <taxon>Saccharomycotina</taxon>
        <taxon>Dipodascomycetes</taxon>
        <taxon>Dipodascales</taxon>
        <taxon>Dipodascales incertae sedis</taxon>
        <taxon>Yarrowia</taxon>
    </lineage>
</organism>
<feature type="compositionally biased region" description="Basic and acidic residues" evidence="11">
    <location>
        <begin position="119"/>
        <end position="139"/>
    </location>
</feature>
<dbReference type="CDD" id="cd01088">
    <property type="entry name" value="MetAP2"/>
    <property type="match status" value="1"/>
</dbReference>
<dbReference type="Gene3D" id="1.10.10.10">
    <property type="entry name" value="Winged helix-like DNA-binding domain superfamily/Winged helix DNA-binding domain"/>
    <property type="match status" value="1"/>
</dbReference>
<dbReference type="InterPro" id="IPR036005">
    <property type="entry name" value="Creatinase/aminopeptidase-like"/>
</dbReference>
<gene>
    <name evidence="9" type="primary">MAP2</name>
    <name evidence="14" type="ORF">B0I71DRAFT_127962</name>
    <name evidence="13" type="ORF">YALI1_D06700g</name>
</gene>
<dbReference type="PANTHER" id="PTHR45777:SF2">
    <property type="entry name" value="METHIONINE AMINOPEPTIDASE 2"/>
    <property type="match status" value="1"/>
</dbReference>
<comment type="cofactor">
    <cofactor evidence="3">
        <name>Fe(2+)</name>
        <dbReference type="ChEBI" id="CHEBI:29033"/>
    </cofactor>
</comment>
<dbReference type="GO" id="GO:0051604">
    <property type="term" value="P:protein maturation"/>
    <property type="evidence" value="ECO:0007669"/>
    <property type="project" value="EnsemblFungi"/>
</dbReference>
<evidence type="ECO:0000259" key="12">
    <source>
        <dbReference type="Pfam" id="PF00557"/>
    </source>
</evidence>
<feature type="binding site" evidence="9">
    <location>
        <position position="357"/>
    </location>
    <ligand>
        <name>a divalent metal cation</name>
        <dbReference type="ChEBI" id="CHEBI:60240"/>
        <label>2</label>
        <note>catalytic</note>
    </ligand>
</feature>
<comment type="similarity">
    <text evidence="9">Belongs to the peptidase M24A family. Methionine aminopeptidase eukaryotic type 2 subfamily.</text>
</comment>
<dbReference type="SUPFAM" id="SSF46785">
    <property type="entry name" value="Winged helix' DNA-binding domain"/>
    <property type="match status" value="1"/>
</dbReference>
<evidence type="ECO:0000256" key="10">
    <source>
        <dbReference type="RuleBase" id="RU003653"/>
    </source>
</evidence>
<dbReference type="VEuPathDB" id="FungiDB:YALI1_D06700g"/>
<dbReference type="GO" id="GO:0004239">
    <property type="term" value="F:initiator methionyl aminopeptidase activity"/>
    <property type="evidence" value="ECO:0007669"/>
    <property type="project" value="UniProtKB-UniRule"/>
</dbReference>
<dbReference type="PRINTS" id="PR00599">
    <property type="entry name" value="MAPEPTIDASE"/>
</dbReference>
<feature type="binding site" evidence="9">
    <location>
        <position position="244"/>
    </location>
    <ligand>
        <name>a divalent metal cation</name>
        <dbReference type="ChEBI" id="CHEBI:60240"/>
        <label>1</label>
    </ligand>
</feature>
<feature type="region of interest" description="Disordered" evidence="11">
    <location>
        <begin position="16"/>
        <end position="80"/>
    </location>
</feature>